<evidence type="ECO:0000256" key="1">
    <source>
        <dbReference type="ARBA" id="ARBA00022729"/>
    </source>
</evidence>
<dbReference type="CDD" id="cd00096">
    <property type="entry name" value="Ig"/>
    <property type="match status" value="2"/>
</dbReference>
<gene>
    <name evidence="6" type="ORF">PEVE_00003829</name>
</gene>
<comment type="caution">
    <text evidence="6">The sequence shown here is derived from an EMBL/GenBank/DDBJ whole genome shotgun (WGS) entry which is preliminary data.</text>
</comment>
<evidence type="ECO:0000256" key="2">
    <source>
        <dbReference type="ARBA" id="ARBA00022737"/>
    </source>
</evidence>
<feature type="domain" description="Ig-like" evidence="5">
    <location>
        <begin position="98"/>
        <end position="185"/>
    </location>
</feature>
<evidence type="ECO:0000256" key="3">
    <source>
        <dbReference type="ARBA" id="ARBA00023157"/>
    </source>
</evidence>
<dbReference type="InterPro" id="IPR036179">
    <property type="entry name" value="Ig-like_dom_sf"/>
</dbReference>
<dbReference type="Gene3D" id="2.60.40.10">
    <property type="entry name" value="Immunoglobulins"/>
    <property type="match status" value="2"/>
</dbReference>
<evidence type="ECO:0000313" key="6">
    <source>
        <dbReference type="EMBL" id="CAH3161088.1"/>
    </source>
</evidence>
<evidence type="ECO:0000259" key="5">
    <source>
        <dbReference type="PROSITE" id="PS50835"/>
    </source>
</evidence>
<dbReference type="SMART" id="SM00409">
    <property type="entry name" value="IG"/>
    <property type="match status" value="2"/>
</dbReference>
<dbReference type="InterPro" id="IPR003599">
    <property type="entry name" value="Ig_sub"/>
</dbReference>
<accession>A0ABN8QC48</accession>
<keyword evidence="2" id="KW-0677">Repeat</keyword>
<feature type="non-terminal residue" evidence="6">
    <location>
        <position position="194"/>
    </location>
</feature>
<dbReference type="InterPro" id="IPR013098">
    <property type="entry name" value="Ig_I-set"/>
</dbReference>
<evidence type="ECO:0000256" key="4">
    <source>
        <dbReference type="ARBA" id="ARBA00023319"/>
    </source>
</evidence>
<sequence>MHDDNSENPQPYLMEKGSDVTLTCTASFEAYRMRWFVNDTLLENDSCTNGEQNPVKTCNLTLRRLDVGGKYTCQAAKSGIRECTFKELELKVADGRKPTIIKAPVNQSAHIGSNVTFICAVSGDPAPAVNWTKDGKLLPFNQKVPTNLTTGEIQLVIRRVRMDDTGKYRCVASNSMGTEKSRAAALLVLGKVLH</sequence>
<dbReference type="InterPro" id="IPR013783">
    <property type="entry name" value="Ig-like_fold"/>
</dbReference>
<dbReference type="PANTHER" id="PTHR12231">
    <property type="entry name" value="CTX-RELATED TYPE I TRANSMEMBRANE PROTEIN"/>
    <property type="match status" value="1"/>
</dbReference>
<protein>
    <recommendedName>
        <fullName evidence="5">Ig-like domain-containing protein</fullName>
    </recommendedName>
</protein>
<keyword evidence="7" id="KW-1185">Reference proteome</keyword>
<dbReference type="PROSITE" id="PS50835">
    <property type="entry name" value="IG_LIKE"/>
    <property type="match status" value="2"/>
</dbReference>
<feature type="domain" description="Ig-like" evidence="5">
    <location>
        <begin position="1"/>
        <end position="89"/>
    </location>
</feature>
<evidence type="ECO:0000313" key="7">
    <source>
        <dbReference type="Proteomes" id="UP001159427"/>
    </source>
</evidence>
<dbReference type="InterPro" id="IPR051170">
    <property type="entry name" value="Neural/epithelial_adhesion"/>
</dbReference>
<keyword evidence="1" id="KW-0732">Signal</keyword>
<proteinExistence type="predicted"/>
<dbReference type="InterPro" id="IPR007110">
    <property type="entry name" value="Ig-like_dom"/>
</dbReference>
<dbReference type="SUPFAM" id="SSF48726">
    <property type="entry name" value="Immunoglobulin"/>
    <property type="match status" value="2"/>
</dbReference>
<keyword evidence="4" id="KW-0393">Immunoglobulin domain</keyword>
<dbReference type="InterPro" id="IPR003598">
    <property type="entry name" value="Ig_sub2"/>
</dbReference>
<dbReference type="SMART" id="SM00408">
    <property type="entry name" value="IGc2"/>
    <property type="match status" value="2"/>
</dbReference>
<keyword evidence="3" id="KW-1015">Disulfide bond</keyword>
<dbReference type="Proteomes" id="UP001159427">
    <property type="component" value="Unassembled WGS sequence"/>
</dbReference>
<organism evidence="6 7">
    <name type="scientific">Porites evermanni</name>
    <dbReference type="NCBI Taxonomy" id="104178"/>
    <lineage>
        <taxon>Eukaryota</taxon>
        <taxon>Metazoa</taxon>
        <taxon>Cnidaria</taxon>
        <taxon>Anthozoa</taxon>
        <taxon>Hexacorallia</taxon>
        <taxon>Scleractinia</taxon>
        <taxon>Fungiina</taxon>
        <taxon>Poritidae</taxon>
        <taxon>Porites</taxon>
    </lineage>
</organism>
<dbReference type="PANTHER" id="PTHR12231:SF253">
    <property type="entry name" value="DPR-INTERACTING PROTEIN ETA, ISOFORM B-RELATED"/>
    <property type="match status" value="1"/>
</dbReference>
<dbReference type="Pfam" id="PF07679">
    <property type="entry name" value="I-set"/>
    <property type="match status" value="2"/>
</dbReference>
<dbReference type="EMBL" id="CALNXI010001232">
    <property type="protein sequence ID" value="CAH3161088.1"/>
    <property type="molecule type" value="Genomic_DNA"/>
</dbReference>
<reference evidence="6 7" key="1">
    <citation type="submission" date="2022-05" db="EMBL/GenBank/DDBJ databases">
        <authorList>
            <consortium name="Genoscope - CEA"/>
            <person name="William W."/>
        </authorList>
    </citation>
    <scope>NUCLEOTIDE SEQUENCE [LARGE SCALE GENOMIC DNA]</scope>
</reference>
<name>A0ABN8QC48_9CNID</name>